<comment type="similarity">
    <text evidence="1">Belongs to the TPPP family.</text>
</comment>
<organism evidence="3">
    <name type="scientific">Sarcoptes scabiei</name>
    <name type="common">Itch mite</name>
    <name type="synonym">Acarus scabiei</name>
    <dbReference type="NCBI Taxonomy" id="52283"/>
    <lineage>
        <taxon>Eukaryota</taxon>
        <taxon>Metazoa</taxon>
        <taxon>Ecdysozoa</taxon>
        <taxon>Arthropoda</taxon>
        <taxon>Chelicerata</taxon>
        <taxon>Arachnida</taxon>
        <taxon>Acari</taxon>
        <taxon>Acariformes</taxon>
        <taxon>Sarcoptiformes</taxon>
        <taxon>Astigmata</taxon>
        <taxon>Psoroptidia</taxon>
        <taxon>Sarcoptoidea</taxon>
        <taxon>Sarcoptidae</taxon>
        <taxon>Sarcoptinae</taxon>
        <taxon>Sarcoptes</taxon>
    </lineage>
</organism>
<dbReference type="PANTHER" id="PTHR12932:SF9">
    <property type="entry name" value="TUBULIN POLYMERIZATION-PROMOTING PROTEIN HOMOLOG"/>
    <property type="match status" value="1"/>
</dbReference>
<evidence type="ECO:0000256" key="1">
    <source>
        <dbReference type="ARBA" id="ARBA00010994"/>
    </source>
</evidence>
<keyword evidence="5" id="KW-1185">Reference proteome</keyword>
<name>A0A834RA62_SARSC</name>
<sequence length="236" mass="26681">MCMIETYFQMESIEAGFNQKIIPTNDELQSLTDDLERQQINADCNENQPKTNGPSPSSTDSDSFKKLFRLFAKFGDSKSNGDSITLTNSDKWFKQAKIIDANNKKITTTDTGIYFKQVAKTKKALTLKEYEHFLEKLATVKKVNFVEDIKEKLVNSGPPATNKTTVRSIQIDRQQLNFILSPCEKTVVTSGAIERLTDHTKYTGSHKQRFDESGKGRGRIGREDIPTNTSAFKSNY</sequence>
<dbReference type="Gene3D" id="1.10.238.10">
    <property type="entry name" value="EF-hand"/>
    <property type="match status" value="1"/>
</dbReference>
<gene>
    <name evidence="3" type="ORF">SSS_4076</name>
</gene>
<dbReference type="GO" id="GO:0032273">
    <property type="term" value="P:positive regulation of protein polymerization"/>
    <property type="evidence" value="ECO:0007669"/>
    <property type="project" value="TreeGrafter"/>
</dbReference>
<evidence type="ECO:0000313" key="3">
    <source>
        <dbReference type="EMBL" id="KAF7492985.1"/>
    </source>
</evidence>
<dbReference type="GO" id="GO:0005874">
    <property type="term" value="C:microtubule"/>
    <property type="evidence" value="ECO:0007669"/>
    <property type="project" value="TreeGrafter"/>
</dbReference>
<dbReference type="GO" id="GO:0015631">
    <property type="term" value="F:tubulin binding"/>
    <property type="evidence" value="ECO:0007669"/>
    <property type="project" value="InterPro"/>
</dbReference>
<dbReference type="GO" id="GO:0001578">
    <property type="term" value="P:microtubule bundle formation"/>
    <property type="evidence" value="ECO:0007669"/>
    <property type="project" value="TreeGrafter"/>
</dbReference>
<evidence type="ECO:0000313" key="5">
    <source>
        <dbReference type="Proteomes" id="UP000070412"/>
    </source>
</evidence>
<dbReference type="EnsemblMetazoa" id="SSS_4076s_mrna">
    <property type="protein sequence ID" value="KAF7492985.1"/>
    <property type="gene ID" value="SSS_4076"/>
</dbReference>
<feature type="compositionally biased region" description="Basic and acidic residues" evidence="2">
    <location>
        <begin position="208"/>
        <end position="225"/>
    </location>
</feature>
<dbReference type="SUPFAM" id="SSF47473">
    <property type="entry name" value="EF-hand"/>
    <property type="match status" value="1"/>
</dbReference>
<evidence type="ECO:0000313" key="4">
    <source>
        <dbReference type="EnsemblMetazoa" id="KAF7492985.1"/>
    </source>
</evidence>
<reference evidence="3" key="2">
    <citation type="submission" date="2020-01" db="EMBL/GenBank/DDBJ databases">
        <authorList>
            <person name="Korhonen P.K.K."/>
            <person name="Guangxu M.G."/>
            <person name="Wang T.W."/>
            <person name="Stroehlein A.J.S."/>
            <person name="Young N.D."/>
            <person name="Ang C.-S.A."/>
            <person name="Fernando D.W.F."/>
            <person name="Lu H.L."/>
            <person name="Taylor S.T."/>
            <person name="Ehtesham M.E.M."/>
            <person name="Najaraj S.H.N."/>
            <person name="Harsha G.H.G."/>
            <person name="Madugundu A.M."/>
            <person name="Renuse S.R."/>
            <person name="Holt D.H."/>
            <person name="Pandey A.P."/>
            <person name="Papenfuss A.P."/>
            <person name="Gasser R.B.G."/>
            <person name="Fischer K.F."/>
        </authorList>
    </citation>
    <scope>NUCLEOTIDE SEQUENCE</scope>
    <source>
        <strain evidence="3">SSS_KF_BRIS2020</strain>
    </source>
</reference>
<dbReference type="Pfam" id="PF05517">
    <property type="entry name" value="p25-alpha"/>
    <property type="match status" value="2"/>
</dbReference>
<protein>
    <submittedName>
        <fullName evidence="3">TPPP family -like protein</fullName>
    </submittedName>
</protein>
<dbReference type="GO" id="GO:0046785">
    <property type="term" value="P:microtubule polymerization"/>
    <property type="evidence" value="ECO:0007669"/>
    <property type="project" value="InterPro"/>
</dbReference>
<dbReference type="EMBL" id="WVUK01000056">
    <property type="protein sequence ID" value="KAF7492985.1"/>
    <property type="molecule type" value="Genomic_DNA"/>
</dbReference>
<accession>A0A834RA62</accession>
<dbReference type="OrthoDB" id="548799at2759"/>
<dbReference type="Proteomes" id="UP000070412">
    <property type="component" value="Unassembled WGS sequence"/>
</dbReference>
<dbReference type="AlphaFoldDB" id="A0A834RA62"/>
<reference evidence="5" key="1">
    <citation type="journal article" date="2020" name="PLoS Negl. Trop. Dis.">
        <title>High-quality nuclear genome for Sarcoptes scabiei-A critical resource for a neglected parasite.</title>
        <authorList>
            <person name="Korhonen P.K."/>
            <person name="Gasser R.B."/>
            <person name="Ma G."/>
            <person name="Wang T."/>
            <person name="Stroehlein A.J."/>
            <person name="Young N.D."/>
            <person name="Ang C.S."/>
            <person name="Fernando D.D."/>
            <person name="Lu H.C."/>
            <person name="Taylor S."/>
            <person name="Reynolds S.L."/>
            <person name="Mofiz E."/>
            <person name="Najaraj S.H."/>
            <person name="Gowda H."/>
            <person name="Madugundu A."/>
            <person name="Renuse S."/>
            <person name="Holt D."/>
            <person name="Pandey A."/>
            <person name="Papenfuss A.T."/>
            <person name="Fischer K."/>
        </authorList>
    </citation>
    <scope>NUCLEOTIDE SEQUENCE [LARGE SCALE GENOMIC DNA]</scope>
</reference>
<dbReference type="PANTHER" id="PTHR12932">
    <property type="entry name" value="P25 ALPHA-RELATED"/>
    <property type="match status" value="1"/>
</dbReference>
<dbReference type="InterPro" id="IPR008907">
    <property type="entry name" value="TPP/p25"/>
</dbReference>
<evidence type="ECO:0000256" key="2">
    <source>
        <dbReference type="SAM" id="MobiDB-lite"/>
    </source>
</evidence>
<dbReference type="InterPro" id="IPR011992">
    <property type="entry name" value="EF-hand-dom_pair"/>
</dbReference>
<feature type="region of interest" description="Disordered" evidence="2">
    <location>
        <begin position="203"/>
        <end position="236"/>
    </location>
</feature>
<feature type="compositionally biased region" description="Polar residues" evidence="2">
    <location>
        <begin position="226"/>
        <end position="236"/>
    </location>
</feature>
<proteinExistence type="inferred from homology"/>
<reference evidence="4" key="3">
    <citation type="submission" date="2022-06" db="UniProtKB">
        <authorList>
            <consortium name="EnsemblMetazoa"/>
        </authorList>
    </citation>
    <scope>IDENTIFICATION</scope>
</reference>